<feature type="compositionally biased region" description="Basic residues" evidence="1">
    <location>
        <begin position="148"/>
        <end position="162"/>
    </location>
</feature>
<dbReference type="Proteomes" id="UP000663829">
    <property type="component" value="Unassembled WGS sequence"/>
</dbReference>
<evidence type="ECO:0000313" key="6">
    <source>
        <dbReference type="Proteomes" id="UP000663829"/>
    </source>
</evidence>
<sequence length="202" mass="21327">MLRNPFNSYPAGNFGGGSPYLPMNTGLPDGNYFGGSPQPFGPGLGNPFASPGFGGNFNFPQPQPGFSSYPPGPMNGFSNPFGGAGFGQGYNQLPGAGFNPAGMNFNQGGFSQPIGNNPFGPNFPPGGFGGIPIGPQVGRASPFNRFISPHRKHPHRSRSRRHSSSDSSSDDFNRGGPYGYNGGYANFQPFPISPRNSPTYRR</sequence>
<gene>
    <name evidence="2" type="ORF">GPM918_LOCUS3878</name>
    <name evidence="3" type="ORF">OVA965_LOCUS13068</name>
    <name evidence="4" type="ORF">SRO942_LOCUS3878</name>
    <name evidence="5" type="ORF">TMI583_LOCUS13072</name>
</gene>
<comment type="caution">
    <text evidence="2">The sequence shown here is derived from an EMBL/GenBank/DDBJ whole genome shotgun (WGS) entry which is preliminary data.</text>
</comment>
<accession>A0A813T0Q9</accession>
<feature type="region of interest" description="Disordered" evidence="1">
    <location>
        <begin position="139"/>
        <end position="202"/>
    </location>
</feature>
<reference evidence="2" key="1">
    <citation type="submission" date="2021-02" db="EMBL/GenBank/DDBJ databases">
        <authorList>
            <person name="Nowell W R."/>
        </authorList>
    </citation>
    <scope>NUCLEOTIDE SEQUENCE</scope>
</reference>
<evidence type="ECO:0000313" key="5">
    <source>
        <dbReference type="EMBL" id="CAF3741851.1"/>
    </source>
</evidence>
<dbReference type="EMBL" id="CAJNOK010005377">
    <property type="protein sequence ID" value="CAF0970430.1"/>
    <property type="molecule type" value="Genomic_DNA"/>
</dbReference>
<evidence type="ECO:0000313" key="2">
    <source>
        <dbReference type="EMBL" id="CAF0807988.1"/>
    </source>
</evidence>
<dbReference type="Proteomes" id="UP000681722">
    <property type="component" value="Unassembled WGS sequence"/>
</dbReference>
<protein>
    <submittedName>
        <fullName evidence="2">Uncharacterized protein</fullName>
    </submittedName>
</protein>
<evidence type="ECO:0000313" key="3">
    <source>
        <dbReference type="EMBL" id="CAF0970430.1"/>
    </source>
</evidence>
<keyword evidence="6" id="KW-1185">Reference proteome</keyword>
<proteinExistence type="predicted"/>
<dbReference type="AlphaFoldDB" id="A0A813T0Q9"/>
<dbReference type="EMBL" id="CAJNOQ010000497">
    <property type="protein sequence ID" value="CAF0807988.1"/>
    <property type="molecule type" value="Genomic_DNA"/>
</dbReference>
<evidence type="ECO:0000313" key="4">
    <source>
        <dbReference type="EMBL" id="CAF3593515.1"/>
    </source>
</evidence>
<dbReference type="Proteomes" id="UP000682733">
    <property type="component" value="Unassembled WGS sequence"/>
</dbReference>
<dbReference type="Proteomes" id="UP000677228">
    <property type="component" value="Unassembled WGS sequence"/>
</dbReference>
<dbReference type="EMBL" id="CAJOBA010005383">
    <property type="protein sequence ID" value="CAF3741851.1"/>
    <property type="molecule type" value="Genomic_DNA"/>
</dbReference>
<organism evidence="2 6">
    <name type="scientific">Didymodactylos carnosus</name>
    <dbReference type="NCBI Taxonomy" id="1234261"/>
    <lineage>
        <taxon>Eukaryota</taxon>
        <taxon>Metazoa</taxon>
        <taxon>Spiralia</taxon>
        <taxon>Gnathifera</taxon>
        <taxon>Rotifera</taxon>
        <taxon>Eurotatoria</taxon>
        <taxon>Bdelloidea</taxon>
        <taxon>Philodinida</taxon>
        <taxon>Philodinidae</taxon>
        <taxon>Didymodactylos</taxon>
    </lineage>
</organism>
<evidence type="ECO:0000256" key="1">
    <source>
        <dbReference type="SAM" id="MobiDB-lite"/>
    </source>
</evidence>
<dbReference type="EMBL" id="CAJOBC010000497">
    <property type="protein sequence ID" value="CAF3593515.1"/>
    <property type="molecule type" value="Genomic_DNA"/>
</dbReference>
<name>A0A813T0Q9_9BILA</name>